<sequence>MLFVKSILVLISAAAMVVEGATDAVASGAVFVGKDTTEASVTTRSIFEHRANHITGVASVLAYAAQLTNFYPADKPAKSLVGNLDAFVEKASTFPGFSTVSVLEQSIFLNGSFTQFEKEVREAADDVTNLPLIARSFRDLIPGYIKDRSLKKWTLSLIVLEKAPDSYKVSFKLARVTLTLSTDKSHTVAIPKQDADLVIAEFDVNGDAFIRNAGSLGKMIPSVVRVGDALTLFSSPKVAQDESFAAEWTPCEERTSDFEILQREEQLVFDW</sequence>
<feature type="chain" id="PRO_5040165252" evidence="1">
    <location>
        <begin position="21"/>
        <end position="271"/>
    </location>
</feature>
<reference evidence="2" key="1">
    <citation type="submission" date="2021-11" db="EMBL/GenBank/DDBJ databases">
        <authorList>
            <person name="Herlambang A."/>
            <person name="Guo Y."/>
            <person name="Takashima Y."/>
            <person name="Nishizawa T."/>
        </authorList>
    </citation>
    <scope>NUCLEOTIDE SEQUENCE</scope>
    <source>
        <strain evidence="2">E1425</strain>
    </source>
</reference>
<accession>A0A9P3HLV4</accession>
<keyword evidence="3" id="KW-1185">Reference proteome</keyword>
<reference evidence="2" key="2">
    <citation type="journal article" date="2022" name="Microbiol. Resour. Announc.">
        <title>Whole-Genome Sequence of Entomortierella parvispora E1425, a Mucoromycotan Fungus Associated with Burkholderiaceae-Related Endosymbiotic Bacteria.</title>
        <authorList>
            <person name="Herlambang A."/>
            <person name="Guo Y."/>
            <person name="Takashima Y."/>
            <person name="Narisawa K."/>
            <person name="Ohta H."/>
            <person name="Nishizawa T."/>
        </authorList>
    </citation>
    <scope>NUCLEOTIDE SEQUENCE</scope>
    <source>
        <strain evidence="2">E1425</strain>
    </source>
</reference>
<organism evidence="2 3">
    <name type="scientific">Entomortierella parvispora</name>
    <dbReference type="NCBI Taxonomy" id="205924"/>
    <lineage>
        <taxon>Eukaryota</taxon>
        <taxon>Fungi</taxon>
        <taxon>Fungi incertae sedis</taxon>
        <taxon>Mucoromycota</taxon>
        <taxon>Mortierellomycotina</taxon>
        <taxon>Mortierellomycetes</taxon>
        <taxon>Mortierellales</taxon>
        <taxon>Mortierellaceae</taxon>
        <taxon>Entomortierella</taxon>
    </lineage>
</organism>
<name>A0A9P3HLV4_9FUNG</name>
<protein>
    <submittedName>
        <fullName evidence="2">Uncharacterized protein</fullName>
    </submittedName>
</protein>
<evidence type="ECO:0000313" key="3">
    <source>
        <dbReference type="Proteomes" id="UP000827284"/>
    </source>
</evidence>
<dbReference type="AlphaFoldDB" id="A0A9P3HLV4"/>
<gene>
    <name evidence="2" type="ORF">EMPS_11503</name>
</gene>
<proteinExistence type="predicted"/>
<dbReference type="OrthoDB" id="2441166at2759"/>
<keyword evidence="1" id="KW-0732">Signal</keyword>
<feature type="signal peptide" evidence="1">
    <location>
        <begin position="1"/>
        <end position="20"/>
    </location>
</feature>
<comment type="caution">
    <text evidence="2">The sequence shown here is derived from an EMBL/GenBank/DDBJ whole genome shotgun (WGS) entry which is preliminary data.</text>
</comment>
<dbReference type="EMBL" id="BQFW01000015">
    <property type="protein sequence ID" value="GJJ79144.1"/>
    <property type="molecule type" value="Genomic_DNA"/>
</dbReference>
<evidence type="ECO:0000256" key="1">
    <source>
        <dbReference type="SAM" id="SignalP"/>
    </source>
</evidence>
<dbReference type="Proteomes" id="UP000827284">
    <property type="component" value="Unassembled WGS sequence"/>
</dbReference>
<evidence type="ECO:0000313" key="2">
    <source>
        <dbReference type="EMBL" id="GJJ79144.1"/>
    </source>
</evidence>